<protein>
    <recommendedName>
        <fullName evidence="3">DUF4276 family protein</fullName>
    </recommendedName>
</protein>
<sequence length="206" mass="23056">MSRPLYCLLVREGTSDDGLMSPLKALLIDLGFGADSQIVAQPFAGSKRTADVLQLIMDQGQTPDIVFVHRDADNDGYERRALEVHQASEEVSPEFAVVPVVPVKMTEAWVLHALHSPQYQAQLGINIPAKDLPARKTIPNIAAKDRLKQLHDAHFATRGRRKRKHDSRFTTDRSRWVEALTDVSFLEGCESFERVRDEILSAQTGL</sequence>
<name>A0AAW5HVB6_9CORY</name>
<comment type="caution">
    <text evidence="1">The sequence shown here is derived from an EMBL/GenBank/DDBJ whole genome shotgun (WGS) entry which is preliminary data.</text>
</comment>
<dbReference type="RefSeq" id="WP_252932153.1">
    <property type="nucleotide sequence ID" value="NZ_JAEUWV010000027.1"/>
</dbReference>
<dbReference type="AlphaFoldDB" id="A0AAW5HVB6"/>
<dbReference type="EMBL" id="JAEUWV010000027">
    <property type="protein sequence ID" value="MCO6395425.1"/>
    <property type="molecule type" value="Genomic_DNA"/>
</dbReference>
<organism evidence="1 2">
    <name type="scientific">Corynebacterium lipophilum</name>
    <dbReference type="NCBI Taxonomy" id="2804918"/>
    <lineage>
        <taxon>Bacteria</taxon>
        <taxon>Bacillati</taxon>
        <taxon>Actinomycetota</taxon>
        <taxon>Actinomycetes</taxon>
        <taxon>Mycobacteriales</taxon>
        <taxon>Corynebacteriaceae</taxon>
        <taxon>Corynebacterium</taxon>
    </lineage>
</organism>
<evidence type="ECO:0000313" key="2">
    <source>
        <dbReference type="Proteomes" id="UP001205920"/>
    </source>
</evidence>
<gene>
    <name evidence="1" type="ORF">JMN37_10675</name>
</gene>
<reference evidence="1 2" key="1">
    <citation type="submission" date="2021-01" db="EMBL/GenBank/DDBJ databases">
        <title>Identification and Characterization of Corynebacterium sp.</title>
        <authorList>
            <person name="Luo Q."/>
            <person name="Qu P."/>
            <person name="Chen Q."/>
        </authorList>
    </citation>
    <scope>NUCLEOTIDE SEQUENCE [LARGE SCALE GENOMIC DNA]</scope>
    <source>
        <strain evidence="1 2">MC-18</strain>
    </source>
</reference>
<keyword evidence="2" id="KW-1185">Reference proteome</keyword>
<dbReference type="Proteomes" id="UP001205920">
    <property type="component" value="Unassembled WGS sequence"/>
</dbReference>
<evidence type="ECO:0000313" key="1">
    <source>
        <dbReference type="EMBL" id="MCO6395425.1"/>
    </source>
</evidence>
<evidence type="ECO:0008006" key="3">
    <source>
        <dbReference type="Google" id="ProtNLM"/>
    </source>
</evidence>
<accession>A0AAW5HVB6</accession>
<proteinExistence type="predicted"/>